<evidence type="ECO:0000256" key="1">
    <source>
        <dbReference type="ARBA" id="ARBA00004651"/>
    </source>
</evidence>
<sequence>MNNSTLESYVLISDVAILWRNVLVGALMFATIVVTVLGNILVVFAVLREHHMRSNLTNRFLVSLAVADLLMGGVVMPFAVVLTLQDGYWPYGRNWCDLWHAFDVLCSTASIMNLCAIAVERFWATENPISYASEKTRRRCTIMLICVWVCSTTISFPAIAWWRRTSDYFAGGPNECNFTSDQIYLISSSLVSFYIPLIVMTSVYFKIYQTATKLTRSLRIGEKVVPYDIGKKNRTQNWKRAAQSARTTGRNVFSSVSRLDNPVDKVILRIHRGVKPKPNVKFNVPNQSKQNTIHSNSPSSSHGVAVMRNAANPIGGSLFPQNAFTCGNCQGCLSKNSMHDFTPDSVQPIAPNKLSCANNAKTRTCMSCCLMINENIPLTERRNIDLCDSTNIPSDDLPYTQILARGKITSQPSIARLIMKDTPDSGQSRAKQWVSRLRIFAATTRISKFVREQKAAKTLGLVMGLFICCWLPFFVCNIFVAFNPHLPVESITFQHVMTVVTWLGYINSGINPIIYAHSMREFRRAFKRLLCSWWWNHSKQRYYNSGKVNRSAGSRRHHTINIPMNLERVNNMNFCTAKSGQRDCLQLATEHQKQGDLVHFDVHLPSKREYLTAHSEQGMHAYPPVWPNCDGISDTGQVVKTVEWYSGPPSLASPALVSPVCSNKHGLKINSRVLSASHIPRTTIGAAVNPKTSGVCAEANF</sequence>
<evidence type="ECO:0000256" key="8">
    <source>
        <dbReference type="ARBA" id="ARBA00023224"/>
    </source>
</evidence>
<dbReference type="Proteomes" id="UP000272942">
    <property type="component" value="Unassembled WGS sequence"/>
</dbReference>
<reference evidence="14" key="1">
    <citation type="submission" date="2016-06" db="UniProtKB">
        <authorList>
            <consortium name="WormBaseParasite"/>
        </authorList>
    </citation>
    <scope>IDENTIFICATION</scope>
</reference>
<evidence type="ECO:0000256" key="2">
    <source>
        <dbReference type="ARBA" id="ARBA00022475"/>
    </source>
</evidence>
<protein>
    <submittedName>
        <fullName evidence="14">G_PROTEIN_RECEP_F1_2 domain-containing protein</fullName>
    </submittedName>
</protein>
<dbReference type="SUPFAM" id="SSF81321">
    <property type="entry name" value="Family A G protein-coupled receptor-like"/>
    <property type="match status" value="1"/>
</dbReference>
<feature type="transmembrane region" description="Helical" evidence="10">
    <location>
        <begin position="22"/>
        <end position="47"/>
    </location>
</feature>
<feature type="transmembrane region" description="Helical" evidence="10">
    <location>
        <begin position="458"/>
        <end position="482"/>
    </location>
</feature>
<dbReference type="Gene3D" id="1.20.1070.10">
    <property type="entry name" value="Rhodopsin 7-helix transmembrane proteins"/>
    <property type="match status" value="2"/>
</dbReference>
<dbReference type="AlphaFoldDB" id="A0A183A557"/>
<accession>A0A183A557</accession>
<evidence type="ECO:0000256" key="7">
    <source>
        <dbReference type="ARBA" id="ARBA00023170"/>
    </source>
</evidence>
<keyword evidence="4 10" id="KW-1133">Transmembrane helix</keyword>
<evidence type="ECO:0000256" key="6">
    <source>
        <dbReference type="ARBA" id="ARBA00023136"/>
    </source>
</evidence>
<evidence type="ECO:0000259" key="11">
    <source>
        <dbReference type="PROSITE" id="PS50262"/>
    </source>
</evidence>
<evidence type="ECO:0000313" key="13">
    <source>
        <dbReference type="Proteomes" id="UP000272942"/>
    </source>
</evidence>
<feature type="transmembrane region" description="Helical" evidence="10">
    <location>
        <begin position="502"/>
        <end position="518"/>
    </location>
</feature>
<dbReference type="InterPro" id="IPR000276">
    <property type="entry name" value="GPCR_Rhodpsn"/>
</dbReference>
<dbReference type="GO" id="GO:0005886">
    <property type="term" value="C:plasma membrane"/>
    <property type="evidence" value="ECO:0007669"/>
    <property type="project" value="UniProtKB-SubCell"/>
</dbReference>
<dbReference type="SMART" id="SM01381">
    <property type="entry name" value="7TM_GPCR_Srsx"/>
    <property type="match status" value="1"/>
</dbReference>
<dbReference type="InterPro" id="IPR017452">
    <property type="entry name" value="GPCR_Rhodpsn_7TM"/>
</dbReference>
<keyword evidence="6 10" id="KW-0472">Membrane</keyword>
<feature type="transmembrane region" description="Helical" evidence="10">
    <location>
        <begin position="140"/>
        <end position="162"/>
    </location>
</feature>
<dbReference type="OrthoDB" id="5957871at2759"/>
<evidence type="ECO:0000256" key="9">
    <source>
        <dbReference type="SAM" id="MobiDB-lite"/>
    </source>
</evidence>
<evidence type="ECO:0000313" key="12">
    <source>
        <dbReference type="EMBL" id="VDP65395.1"/>
    </source>
</evidence>
<reference evidence="12 13" key="2">
    <citation type="submission" date="2018-11" db="EMBL/GenBank/DDBJ databases">
        <authorList>
            <consortium name="Pathogen Informatics"/>
        </authorList>
    </citation>
    <scope>NUCLEOTIDE SEQUENCE [LARGE SCALE GENOMIC DNA]</scope>
    <source>
        <strain evidence="12 13">Egypt</strain>
    </source>
</reference>
<evidence type="ECO:0000256" key="3">
    <source>
        <dbReference type="ARBA" id="ARBA00022692"/>
    </source>
</evidence>
<dbReference type="WBParaSite" id="ECPE_0000209201-mRNA-1">
    <property type="protein sequence ID" value="ECPE_0000209201-mRNA-1"/>
    <property type="gene ID" value="ECPE_0000209201"/>
</dbReference>
<organism evidence="14">
    <name type="scientific">Echinostoma caproni</name>
    <dbReference type="NCBI Taxonomy" id="27848"/>
    <lineage>
        <taxon>Eukaryota</taxon>
        <taxon>Metazoa</taxon>
        <taxon>Spiralia</taxon>
        <taxon>Lophotrochozoa</taxon>
        <taxon>Platyhelminthes</taxon>
        <taxon>Trematoda</taxon>
        <taxon>Digenea</taxon>
        <taxon>Plagiorchiida</taxon>
        <taxon>Echinostomata</taxon>
        <taxon>Echinostomatoidea</taxon>
        <taxon>Echinostomatidae</taxon>
        <taxon>Echinostoma</taxon>
    </lineage>
</organism>
<evidence type="ECO:0000256" key="5">
    <source>
        <dbReference type="ARBA" id="ARBA00023040"/>
    </source>
</evidence>
<keyword evidence="5" id="KW-0297">G-protein coupled receptor</keyword>
<evidence type="ECO:0000313" key="14">
    <source>
        <dbReference type="WBParaSite" id="ECPE_0000209201-mRNA-1"/>
    </source>
</evidence>
<keyword evidence="2" id="KW-1003">Cell membrane</keyword>
<dbReference type="PROSITE" id="PS50262">
    <property type="entry name" value="G_PROTEIN_RECEP_F1_2"/>
    <property type="match status" value="1"/>
</dbReference>
<keyword evidence="8" id="KW-0807">Transducer</keyword>
<dbReference type="GO" id="GO:0004930">
    <property type="term" value="F:G protein-coupled receptor activity"/>
    <property type="evidence" value="ECO:0007669"/>
    <property type="project" value="UniProtKB-KW"/>
</dbReference>
<comment type="subcellular location">
    <subcellularLocation>
        <location evidence="1">Cell membrane</location>
        <topology evidence="1">Multi-pass membrane protein</topology>
    </subcellularLocation>
</comment>
<proteinExistence type="predicted"/>
<feature type="domain" description="G-protein coupled receptors family 1 profile" evidence="11">
    <location>
        <begin position="38"/>
        <end position="515"/>
    </location>
</feature>
<evidence type="ECO:0000256" key="4">
    <source>
        <dbReference type="ARBA" id="ARBA00022989"/>
    </source>
</evidence>
<feature type="transmembrane region" description="Helical" evidence="10">
    <location>
        <begin position="59"/>
        <end position="79"/>
    </location>
</feature>
<feature type="transmembrane region" description="Helical" evidence="10">
    <location>
        <begin position="182"/>
        <end position="205"/>
    </location>
</feature>
<dbReference type="PRINTS" id="PR00237">
    <property type="entry name" value="GPCRRHODOPSN"/>
</dbReference>
<dbReference type="GO" id="GO:0043410">
    <property type="term" value="P:positive regulation of MAPK cascade"/>
    <property type="evidence" value="ECO:0007669"/>
    <property type="project" value="TreeGrafter"/>
</dbReference>
<dbReference type="PANTHER" id="PTHR24248">
    <property type="entry name" value="ADRENERGIC RECEPTOR-RELATED G-PROTEIN COUPLED RECEPTOR"/>
    <property type="match status" value="1"/>
</dbReference>
<gene>
    <name evidence="12" type="ORF">ECPE_LOCUS2092</name>
</gene>
<feature type="compositionally biased region" description="Polar residues" evidence="9">
    <location>
        <begin position="284"/>
        <end position="302"/>
    </location>
</feature>
<evidence type="ECO:0000256" key="10">
    <source>
        <dbReference type="SAM" id="Phobius"/>
    </source>
</evidence>
<name>A0A183A557_9TREM</name>
<keyword evidence="13" id="KW-1185">Reference proteome</keyword>
<dbReference type="EMBL" id="UZAN01039410">
    <property type="protein sequence ID" value="VDP65395.1"/>
    <property type="molecule type" value="Genomic_DNA"/>
</dbReference>
<dbReference type="PANTHER" id="PTHR24248:SF185">
    <property type="entry name" value="DOPAMINE RECEPTOR 2"/>
    <property type="match status" value="1"/>
</dbReference>
<dbReference type="Pfam" id="PF00001">
    <property type="entry name" value="7tm_1"/>
    <property type="match status" value="1"/>
</dbReference>
<keyword evidence="3 10" id="KW-0812">Transmembrane</keyword>
<dbReference type="GO" id="GO:0071880">
    <property type="term" value="P:adenylate cyclase-activating adrenergic receptor signaling pathway"/>
    <property type="evidence" value="ECO:0007669"/>
    <property type="project" value="TreeGrafter"/>
</dbReference>
<feature type="region of interest" description="Disordered" evidence="9">
    <location>
        <begin position="278"/>
        <end position="302"/>
    </location>
</feature>
<feature type="transmembrane region" description="Helical" evidence="10">
    <location>
        <begin position="99"/>
        <end position="119"/>
    </location>
</feature>
<keyword evidence="7" id="KW-0675">Receptor</keyword>